<dbReference type="PANTHER" id="PTHR45436:SF4">
    <property type="entry name" value="SENSOR PROTEIN PHOQ"/>
    <property type="match status" value="1"/>
</dbReference>
<protein>
    <recommendedName>
        <fullName evidence="3">histidine kinase</fullName>
        <ecNumber evidence="3">2.7.13.3</ecNumber>
    </recommendedName>
</protein>
<dbReference type="EC" id="2.7.13.3" evidence="3"/>
<evidence type="ECO:0000256" key="13">
    <source>
        <dbReference type="SAM" id="Phobius"/>
    </source>
</evidence>
<accession>A0A426QJ54</accession>
<dbReference type="AlphaFoldDB" id="A0A426QJ54"/>
<dbReference type="InterPro" id="IPR058619">
    <property type="entry name" value="PhoQ/CarS-like_HATPase"/>
</dbReference>
<evidence type="ECO:0000256" key="7">
    <source>
        <dbReference type="ARBA" id="ARBA00022741"/>
    </source>
</evidence>
<dbReference type="EMBL" id="QZMU01000001">
    <property type="protein sequence ID" value="RRQ21802.1"/>
    <property type="molecule type" value="Genomic_DNA"/>
</dbReference>
<dbReference type="SUPFAM" id="SSF47384">
    <property type="entry name" value="Homodimeric domain of signal transducing histidine kinase"/>
    <property type="match status" value="1"/>
</dbReference>
<feature type="domain" description="Histidine kinase" evidence="14">
    <location>
        <begin position="252"/>
        <end position="453"/>
    </location>
</feature>
<evidence type="ECO:0000256" key="4">
    <source>
        <dbReference type="ARBA" id="ARBA00022553"/>
    </source>
</evidence>
<dbReference type="PROSITE" id="PS50885">
    <property type="entry name" value="HAMP"/>
    <property type="match status" value="1"/>
</dbReference>
<dbReference type="InterPro" id="IPR050428">
    <property type="entry name" value="TCS_sensor_his_kinase"/>
</dbReference>
<dbReference type="PANTHER" id="PTHR45436">
    <property type="entry name" value="SENSOR HISTIDINE KINASE YKOH"/>
    <property type="match status" value="1"/>
</dbReference>
<evidence type="ECO:0000259" key="14">
    <source>
        <dbReference type="PROSITE" id="PS50109"/>
    </source>
</evidence>
<feature type="transmembrane region" description="Helical" evidence="13">
    <location>
        <begin position="173"/>
        <end position="192"/>
    </location>
</feature>
<evidence type="ECO:0000259" key="15">
    <source>
        <dbReference type="PROSITE" id="PS50885"/>
    </source>
</evidence>
<dbReference type="InterPro" id="IPR004358">
    <property type="entry name" value="Sig_transdc_His_kin-like_C"/>
</dbReference>
<keyword evidence="17" id="KW-1185">Reference proteome</keyword>
<dbReference type="InterPro" id="IPR036097">
    <property type="entry name" value="HisK_dim/P_sf"/>
</dbReference>
<evidence type="ECO:0000256" key="9">
    <source>
        <dbReference type="ARBA" id="ARBA00022840"/>
    </source>
</evidence>
<organism evidence="16 17">
    <name type="scientific">Thiohalobacter thiocyanaticus</name>
    <dbReference type="NCBI Taxonomy" id="585455"/>
    <lineage>
        <taxon>Bacteria</taxon>
        <taxon>Pseudomonadati</taxon>
        <taxon>Pseudomonadota</taxon>
        <taxon>Gammaproteobacteria</taxon>
        <taxon>Thiohalobacterales</taxon>
        <taxon>Thiohalobacteraceae</taxon>
        <taxon>Thiohalobacter</taxon>
    </lineage>
</organism>
<evidence type="ECO:0000256" key="3">
    <source>
        <dbReference type="ARBA" id="ARBA00012438"/>
    </source>
</evidence>
<evidence type="ECO:0000256" key="12">
    <source>
        <dbReference type="ARBA" id="ARBA00023136"/>
    </source>
</evidence>
<evidence type="ECO:0000256" key="11">
    <source>
        <dbReference type="ARBA" id="ARBA00023012"/>
    </source>
</evidence>
<dbReference type="InterPro" id="IPR005467">
    <property type="entry name" value="His_kinase_dom"/>
</dbReference>
<keyword evidence="4" id="KW-0597">Phosphoprotein</keyword>
<name>A0A426QJ54_9GAMM</name>
<evidence type="ECO:0000256" key="8">
    <source>
        <dbReference type="ARBA" id="ARBA00022777"/>
    </source>
</evidence>
<evidence type="ECO:0000256" key="5">
    <source>
        <dbReference type="ARBA" id="ARBA00022679"/>
    </source>
</evidence>
<evidence type="ECO:0000256" key="10">
    <source>
        <dbReference type="ARBA" id="ARBA00022989"/>
    </source>
</evidence>
<comment type="subcellular location">
    <subcellularLocation>
        <location evidence="2">Membrane</location>
    </subcellularLocation>
</comment>
<dbReference type="Gene3D" id="1.10.287.130">
    <property type="match status" value="1"/>
</dbReference>
<evidence type="ECO:0000256" key="2">
    <source>
        <dbReference type="ARBA" id="ARBA00004370"/>
    </source>
</evidence>
<dbReference type="SMART" id="SM00388">
    <property type="entry name" value="HisKA"/>
    <property type="match status" value="1"/>
</dbReference>
<keyword evidence="12 13" id="KW-0472">Membrane</keyword>
<comment type="caution">
    <text evidence="16">The sequence shown here is derived from an EMBL/GenBank/DDBJ whole genome shotgun (WGS) entry which is preliminary data.</text>
</comment>
<dbReference type="GO" id="GO:0005524">
    <property type="term" value="F:ATP binding"/>
    <property type="evidence" value="ECO:0007669"/>
    <property type="project" value="UniProtKB-KW"/>
</dbReference>
<keyword evidence="5" id="KW-0808">Transferase</keyword>
<keyword evidence="9" id="KW-0067">ATP-binding</keyword>
<dbReference type="GO" id="GO:0005886">
    <property type="term" value="C:plasma membrane"/>
    <property type="evidence" value="ECO:0007669"/>
    <property type="project" value="TreeGrafter"/>
</dbReference>
<keyword evidence="7" id="KW-0547">Nucleotide-binding</keyword>
<dbReference type="Proteomes" id="UP000287798">
    <property type="component" value="Unassembled WGS sequence"/>
</dbReference>
<dbReference type="InterPro" id="IPR003661">
    <property type="entry name" value="HisK_dim/P_dom"/>
</dbReference>
<comment type="catalytic activity">
    <reaction evidence="1">
        <text>ATP + protein L-histidine = ADP + protein N-phospho-L-histidine.</text>
        <dbReference type="EC" id="2.7.13.3"/>
    </reaction>
</comment>
<feature type="domain" description="HAMP" evidence="15">
    <location>
        <begin position="193"/>
        <end position="244"/>
    </location>
</feature>
<keyword evidence="10 13" id="KW-1133">Transmembrane helix</keyword>
<proteinExistence type="predicted"/>
<reference evidence="16 17" key="1">
    <citation type="journal article" date="2010" name="Int. J. Syst. Evol. Microbiol.">
        <title>Thiohalobacter thiocyanaticus gen. nov., sp. nov., a moderately halophilic, sulfur-oxidizing gammaproteobacterium from hypersaline lakes, that utilizes thiocyanate.</title>
        <authorList>
            <person name="Sorokin D.Y."/>
            <person name="Kovaleva O.L."/>
            <person name="Tourova T.P."/>
            <person name="Muyzer G."/>
        </authorList>
    </citation>
    <scope>NUCLEOTIDE SEQUENCE [LARGE SCALE GENOMIC DNA]</scope>
    <source>
        <strain evidence="16 17">Hrh1</strain>
    </source>
</reference>
<dbReference type="InterPro" id="IPR036890">
    <property type="entry name" value="HATPase_C_sf"/>
</dbReference>
<evidence type="ECO:0000313" key="17">
    <source>
        <dbReference type="Proteomes" id="UP000287798"/>
    </source>
</evidence>
<keyword evidence="8" id="KW-0418">Kinase</keyword>
<keyword evidence="6 13" id="KW-0812">Transmembrane</keyword>
<dbReference type="GO" id="GO:0000155">
    <property type="term" value="F:phosphorelay sensor kinase activity"/>
    <property type="evidence" value="ECO:0007669"/>
    <property type="project" value="InterPro"/>
</dbReference>
<dbReference type="SMART" id="SM00387">
    <property type="entry name" value="HATPase_c"/>
    <property type="match status" value="1"/>
</dbReference>
<dbReference type="PRINTS" id="PR00344">
    <property type="entry name" value="BCTRLSENSOR"/>
</dbReference>
<dbReference type="CDD" id="cd16954">
    <property type="entry name" value="HATPase_PhoQ-like"/>
    <property type="match status" value="1"/>
</dbReference>
<dbReference type="Pfam" id="PF02518">
    <property type="entry name" value="HATPase_c"/>
    <property type="match status" value="1"/>
</dbReference>
<dbReference type="InterPro" id="IPR003594">
    <property type="entry name" value="HATPase_dom"/>
</dbReference>
<gene>
    <name evidence="16" type="ORF">D6C00_07475</name>
</gene>
<dbReference type="CDD" id="cd00082">
    <property type="entry name" value="HisKA"/>
    <property type="match status" value="1"/>
</dbReference>
<keyword evidence="11" id="KW-0902">Two-component regulatory system</keyword>
<dbReference type="Gene3D" id="3.30.565.10">
    <property type="entry name" value="Histidine kinase-like ATPase, C-terminal domain"/>
    <property type="match status" value="1"/>
</dbReference>
<evidence type="ECO:0000256" key="6">
    <source>
        <dbReference type="ARBA" id="ARBA00022692"/>
    </source>
</evidence>
<dbReference type="InterPro" id="IPR003660">
    <property type="entry name" value="HAMP_dom"/>
</dbReference>
<dbReference type="RefSeq" id="WP_125181141.1">
    <property type="nucleotide sequence ID" value="NZ_QZMU01000001.1"/>
</dbReference>
<dbReference type="OrthoDB" id="9809567at2"/>
<dbReference type="PROSITE" id="PS50109">
    <property type="entry name" value="HIS_KIN"/>
    <property type="match status" value="1"/>
</dbReference>
<sequence length="453" mass="49504">MLNSLKTRLVLAGLLILIAFLGLTGLALDQAFQASAREGVRAKLQAQVYGLLGVLELDADGRVQMPDQYPDQRLQQPGSGSYAQVIAPGTDQSAAPVWSSRSLLGRELDYRHIPLDSGQIHFERIAAGRDGLFELRFGVVWEYSPRESRDLVLRVLESDAAFRDQLWQFRRSLVLWLGVAGAILLVVQVLVLQWGLRPLQRISADLRRIHAGETSALGGVYPHELRPLTDNLNDFVQAERTQRQRYRDAMADLAHSLKTPLAVIRGAVAQPQAADLKQVIGEQTARMQEIVDYQLQRAAMAGRGGLREPVNLRAPLQRVADSLAKVHADKGLDFGLEVDPELQLAIESGDLMELLGNLLDNACKWAASRVRVQAAVDSDELRLSVEDDGPGISAADRAGILRRGVRADESTPGHGIGLAMVRDIVQAYDGRLEIDASPALGGARLVLAFPLKG</sequence>
<evidence type="ECO:0000256" key="1">
    <source>
        <dbReference type="ARBA" id="ARBA00000085"/>
    </source>
</evidence>
<evidence type="ECO:0000313" key="16">
    <source>
        <dbReference type="EMBL" id="RRQ21802.1"/>
    </source>
</evidence>
<dbReference type="SUPFAM" id="SSF55874">
    <property type="entry name" value="ATPase domain of HSP90 chaperone/DNA topoisomerase II/histidine kinase"/>
    <property type="match status" value="1"/>
</dbReference>